<dbReference type="GO" id="GO:0005737">
    <property type="term" value="C:cytoplasm"/>
    <property type="evidence" value="ECO:0007669"/>
    <property type="project" value="UniProtKB-SubCell"/>
</dbReference>
<sequence length="260" mass="26831">MNDLSEIPGVLACDIGNSTIKFAHVNGDEIGDVTSCRVGELTRLGRILTTLWEPLPAPKALVAASVNPAACKALEAAASHSLQAGILVIGRDLPLPIDTDLPHPEAVGADRLCAAVAAFDQLGQACVVADFGTAITIDCVNEQGIFLGGAILPGLAMSADALHDKAAQLPRVDPAASASLPGKDTTEAIQIGLLAAARGALRECIEAFAKQLGHWPLVICTGGDADLIVGDPQHNDLVQAIVPDLALRGVAMAYYRSLVK</sequence>
<evidence type="ECO:0000256" key="5">
    <source>
        <dbReference type="ARBA" id="ARBA00022679"/>
    </source>
</evidence>
<comment type="similarity">
    <text evidence="11">Belongs to the type III pantothenate kinase family.</text>
</comment>
<evidence type="ECO:0000256" key="9">
    <source>
        <dbReference type="ARBA" id="ARBA00022958"/>
    </source>
</evidence>
<evidence type="ECO:0000256" key="1">
    <source>
        <dbReference type="ARBA" id="ARBA00001958"/>
    </source>
</evidence>
<dbReference type="GO" id="GO:0004594">
    <property type="term" value="F:pantothenate kinase activity"/>
    <property type="evidence" value="ECO:0007669"/>
    <property type="project" value="InterPro"/>
</dbReference>
<proteinExistence type="inferred from homology"/>
<keyword evidence="6" id="KW-0547">Nucleotide-binding</keyword>
<accession>A0A0F9T0Y1</accession>
<dbReference type="CDD" id="cd24015">
    <property type="entry name" value="ASKHA_NBD_PanK-III"/>
    <property type="match status" value="1"/>
</dbReference>
<dbReference type="Pfam" id="PF03309">
    <property type="entry name" value="Pan_kinase"/>
    <property type="match status" value="1"/>
</dbReference>
<evidence type="ECO:0000256" key="4">
    <source>
        <dbReference type="ARBA" id="ARBA00022490"/>
    </source>
</evidence>
<dbReference type="EMBL" id="LAZR01000449">
    <property type="protein sequence ID" value="KKN68422.1"/>
    <property type="molecule type" value="Genomic_DNA"/>
</dbReference>
<comment type="caution">
    <text evidence="13">The sequence shown here is derived from an EMBL/GenBank/DDBJ whole genome shotgun (WGS) entry which is preliminary data.</text>
</comment>
<evidence type="ECO:0000256" key="7">
    <source>
        <dbReference type="ARBA" id="ARBA00022777"/>
    </source>
</evidence>
<keyword evidence="8" id="KW-0067">ATP-binding</keyword>
<keyword evidence="4" id="KW-0963">Cytoplasm</keyword>
<evidence type="ECO:0000256" key="8">
    <source>
        <dbReference type="ARBA" id="ARBA00022840"/>
    </source>
</evidence>
<dbReference type="GO" id="GO:0015937">
    <property type="term" value="P:coenzyme A biosynthetic process"/>
    <property type="evidence" value="ECO:0007669"/>
    <property type="project" value="UniProtKB-KW"/>
</dbReference>
<dbReference type="Gene3D" id="3.30.420.40">
    <property type="match status" value="2"/>
</dbReference>
<evidence type="ECO:0000313" key="13">
    <source>
        <dbReference type="EMBL" id="KKN68422.1"/>
    </source>
</evidence>
<dbReference type="GO" id="GO:0005524">
    <property type="term" value="F:ATP binding"/>
    <property type="evidence" value="ECO:0007669"/>
    <property type="project" value="UniProtKB-KW"/>
</dbReference>
<evidence type="ECO:0000256" key="6">
    <source>
        <dbReference type="ARBA" id="ARBA00022741"/>
    </source>
</evidence>
<keyword evidence="10" id="KW-0173">Coenzyme A biosynthesis</keyword>
<comment type="subcellular location">
    <subcellularLocation>
        <location evidence="2">Cytoplasm</location>
    </subcellularLocation>
</comment>
<dbReference type="InterPro" id="IPR004619">
    <property type="entry name" value="Type_III_PanK"/>
</dbReference>
<organism evidence="13">
    <name type="scientific">marine sediment metagenome</name>
    <dbReference type="NCBI Taxonomy" id="412755"/>
    <lineage>
        <taxon>unclassified sequences</taxon>
        <taxon>metagenomes</taxon>
        <taxon>ecological metagenomes</taxon>
    </lineage>
</organism>
<dbReference type="SUPFAM" id="SSF53067">
    <property type="entry name" value="Actin-like ATPase domain"/>
    <property type="match status" value="2"/>
</dbReference>
<evidence type="ECO:0000256" key="11">
    <source>
        <dbReference type="ARBA" id="ARBA00038036"/>
    </source>
</evidence>
<evidence type="ECO:0000256" key="3">
    <source>
        <dbReference type="ARBA" id="ARBA00011738"/>
    </source>
</evidence>
<dbReference type="PANTHER" id="PTHR34265:SF1">
    <property type="entry name" value="TYPE III PANTOTHENATE KINASE"/>
    <property type="match status" value="1"/>
</dbReference>
<dbReference type="AlphaFoldDB" id="A0A0F9T0Y1"/>
<keyword evidence="9" id="KW-0630">Potassium</keyword>
<dbReference type="NCBIfam" id="TIGR00671">
    <property type="entry name" value="baf"/>
    <property type="match status" value="1"/>
</dbReference>
<evidence type="ECO:0000256" key="10">
    <source>
        <dbReference type="ARBA" id="ARBA00022993"/>
    </source>
</evidence>
<comment type="cofactor">
    <cofactor evidence="1">
        <name>K(+)</name>
        <dbReference type="ChEBI" id="CHEBI:29103"/>
    </cofactor>
</comment>
<keyword evidence="5" id="KW-0808">Transferase</keyword>
<evidence type="ECO:0000256" key="2">
    <source>
        <dbReference type="ARBA" id="ARBA00004496"/>
    </source>
</evidence>
<protein>
    <recommendedName>
        <fullName evidence="12">Type III pantothenate kinase</fullName>
    </recommendedName>
</protein>
<dbReference type="HAMAP" id="MF_01274">
    <property type="entry name" value="Pantothen_kinase_3"/>
    <property type="match status" value="1"/>
</dbReference>
<dbReference type="InterPro" id="IPR043129">
    <property type="entry name" value="ATPase_NBD"/>
</dbReference>
<gene>
    <name evidence="13" type="ORF">LCGC14_0451500</name>
</gene>
<reference evidence="13" key="1">
    <citation type="journal article" date="2015" name="Nature">
        <title>Complex archaea that bridge the gap between prokaryotes and eukaryotes.</title>
        <authorList>
            <person name="Spang A."/>
            <person name="Saw J.H."/>
            <person name="Jorgensen S.L."/>
            <person name="Zaremba-Niedzwiedzka K."/>
            <person name="Martijn J."/>
            <person name="Lind A.E."/>
            <person name="van Eijk R."/>
            <person name="Schleper C."/>
            <person name="Guy L."/>
            <person name="Ettema T.J."/>
        </authorList>
    </citation>
    <scope>NUCLEOTIDE SEQUENCE</scope>
</reference>
<name>A0A0F9T0Y1_9ZZZZ</name>
<comment type="subunit">
    <text evidence="3">Homodimer.</text>
</comment>
<evidence type="ECO:0000256" key="12">
    <source>
        <dbReference type="ARBA" id="ARBA00040883"/>
    </source>
</evidence>
<dbReference type="PANTHER" id="PTHR34265">
    <property type="entry name" value="TYPE III PANTOTHENATE KINASE"/>
    <property type="match status" value="1"/>
</dbReference>
<keyword evidence="7" id="KW-0418">Kinase</keyword>